<dbReference type="SUPFAM" id="SSF64307">
    <property type="entry name" value="SirA-like"/>
    <property type="match status" value="1"/>
</dbReference>
<comment type="caution">
    <text evidence="2">The sequence shown here is derived from an EMBL/GenBank/DDBJ whole genome shotgun (WGS) entry which is preliminary data.</text>
</comment>
<reference evidence="2" key="1">
    <citation type="journal article" date="2015" name="Nature">
        <title>Complex archaea that bridge the gap between prokaryotes and eukaryotes.</title>
        <authorList>
            <person name="Spang A."/>
            <person name="Saw J.H."/>
            <person name="Jorgensen S.L."/>
            <person name="Zaremba-Niedzwiedzka K."/>
            <person name="Martijn J."/>
            <person name="Lind A.E."/>
            <person name="van Eijk R."/>
            <person name="Schleper C."/>
            <person name="Guy L."/>
            <person name="Ettema T.J."/>
        </authorList>
    </citation>
    <scope>NUCLEOTIDE SEQUENCE</scope>
</reference>
<dbReference type="PANTHER" id="PTHR44086:SF10">
    <property type="entry name" value="THIOSULFATE SULFURTRANSFERASE_RHODANESE-LIKE DOMAIN-CONTAINING PROTEIN 3"/>
    <property type="match status" value="1"/>
</dbReference>
<feature type="domain" description="Rhodanese" evidence="1">
    <location>
        <begin position="29"/>
        <end position="119"/>
    </location>
</feature>
<gene>
    <name evidence="2" type="ORF">LCGC14_1307290</name>
</gene>
<protein>
    <recommendedName>
        <fullName evidence="1">Rhodanese domain-containing protein</fullName>
    </recommendedName>
</protein>
<dbReference type="Pfam" id="PF01206">
    <property type="entry name" value="TusA"/>
    <property type="match status" value="1"/>
</dbReference>
<sequence>MMVSKIDRGRRIPPLNLSAEELNNLIETNNERALVIDVRSPQEYLRGHIKGSKSIPFKTLKPNLEFFEDNNGIKIVMVCNGGGLSTMAAIALSLAGFPDVYNLIGGMFEWVNKGYPVVKENINSKIPREEEGGEITLDPTTEGKILDTTGKLCPIPVIWTKKALKTMTPGETLKLIADDIGSLIDIPALLKKTGDELLNIHQTDSEIEFTIKKGI</sequence>
<name>A0A0F9KND1_9ZZZZ</name>
<dbReference type="InterPro" id="IPR036868">
    <property type="entry name" value="TusA-like_sf"/>
</dbReference>
<dbReference type="SUPFAM" id="SSF52821">
    <property type="entry name" value="Rhodanese/Cell cycle control phosphatase"/>
    <property type="match status" value="1"/>
</dbReference>
<dbReference type="PROSITE" id="PS01148">
    <property type="entry name" value="UPF0033"/>
    <property type="match status" value="1"/>
</dbReference>
<dbReference type="EMBL" id="LAZR01007682">
    <property type="protein sequence ID" value="KKM83649.1"/>
    <property type="molecule type" value="Genomic_DNA"/>
</dbReference>
<proteinExistence type="predicted"/>
<dbReference type="CDD" id="cd00158">
    <property type="entry name" value="RHOD"/>
    <property type="match status" value="1"/>
</dbReference>
<organism evidence="2">
    <name type="scientific">marine sediment metagenome</name>
    <dbReference type="NCBI Taxonomy" id="412755"/>
    <lineage>
        <taxon>unclassified sequences</taxon>
        <taxon>metagenomes</taxon>
        <taxon>ecological metagenomes</taxon>
    </lineage>
</organism>
<dbReference type="Gene3D" id="3.30.110.40">
    <property type="entry name" value="TusA-like domain"/>
    <property type="match status" value="1"/>
</dbReference>
<dbReference type="CDD" id="cd00291">
    <property type="entry name" value="SirA_YedF_YeeD"/>
    <property type="match status" value="1"/>
</dbReference>
<dbReference type="GO" id="GO:0004792">
    <property type="term" value="F:thiosulfate-cyanide sulfurtransferase activity"/>
    <property type="evidence" value="ECO:0007669"/>
    <property type="project" value="TreeGrafter"/>
</dbReference>
<dbReference type="PROSITE" id="PS50206">
    <property type="entry name" value="RHODANESE_3"/>
    <property type="match status" value="1"/>
</dbReference>
<accession>A0A0F9KND1</accession>
<evidence type="ECO:0000259" key="1">
    <source>
        <dbReference type="PROSITE" id="PS50206"/>
    </source>
</evidence>
<evidence type="ECO:0000313" key="2">
    <source>
        <dbReference type="EMBL" id="KKM83649.1"/>
    </source>
</evidence>
<dbReference type="SMART" id="SM00450">
    <property type="entry name" value="RHOD"/>
    <property type="match status" value="1"/>
</dbReference>
<dbReference type="AlphaFoldDB" id="A0A0F9KND1"/>
<dbReference type="Pfam" id="PF00581">
    <property type="entry name" value="Rhodanese"/>
    <property type="match status" value="1"/>
</dbReference>
<dbReference type="InterPro" id="IPR001455">
    <property type="entry name" value="TusA-like"/>
</dbReference>
<dbReference type="Gene3D" id="3.40.250.10">
    <property type="entry name" value="Rhodanese-like domain"/>
    <property type="match status" value="1"/>
</dbReference>
<dbReference type="PANTHER" id="PTHR44086">
    <property type="entry name" value="THIOSULFATE SULFURTRANSFERASE RDL2, MITOCHONDRIAL-RELATED"/>
    <property type="match status" value="1"/>
</dbReference>
<dbReference type="InterPro" id="IPR036873">
    <property type="entry name" value="Rhodanese-like_dom_sf"/>
</dbReference>
<dbReference type="InterPro" id="IPR001763">
    <property type="entry name" value="Rhodanese-like_dom"/>
</dbReference>